<evidence type="ECO:0000256" key="1">
    <source>
        <dbReference type="SAM" id="Coils"/>
    </source>
</evidence>
<evidence type="ECO:0000313" key="2">
    <source>
        <dbReference type="EMBL" id="PWJ56934.1"/>
    </source>
</evidence>
<reference evidence="2 3" key="1">
    <citation type="submission" date="2018-03" db="EMBL/GenBank/DDBJ databases">
        <title>Genomic Encyclopedia of Archaeal and Bacterial Type Strains, Phase II (KMG-II): from individual species to whole genera.</title>
        <authorList>
            <person name="Goeker M."/>
        </authorList>
    </citation>
    <scope>NUCLEOTIDE SEQUENCE [LARGE SCALE GENOMIC DNA]</scope>
    <source>
        <strain evidence="2 3">DSM 100346</strain>
    </source>
</reference>
<dbReference type="AlphaFoldDB" id="A0A316AIY0"/>
<sequence length="67" mass="7485">MSDVRKCPTCSGKAKYSEKNGEITYSAIEDEEAFKKIVQLKKALANFTEKIKTLEAEVETLRQGQSA</sequence>
<feature type="coiled-coil region" evidence="1">
    <location>
        <begin position="37"/>
        <end position="64"/>
    </location>
</feature>
<organism evidence="2 3">
    <name type="scientific">Dyadobacter jejuensis</name>
    <dbReference type="NCBI Taxonomy" id="1082580"/>
    <lineage>
        <taxon>Bacteria</taxon>
        <taxon>Pseudomonadati</taxon>
        <taxon>Bacteroidota</taxon>
        <taxon>Cytophagia</taxon>
        <taxon>Cytophagales</taxon>
        <taxon>Spirosomataceae</taxon>
        <taxon>Dyadobacter</taxon>
    </lineage>
</organism>
<name>A0A316AIY0_9BACT</name>
<keyword evidence="3" id="KW-1185">Reference proteome</keyword>
<dbReference type="EMBL" id="QGDT01000009">
    <property type="protein sequence ID" value="PWJ56934.1"/>
    <property type="molecule type" value="Genomic_DNA"/>
</dbReference>
<gene>
    <name evidence="2" type="ORF">CLV98_10943</name>
</gene>
<dbReference type="Proteomes" id="UP000245880">
    <property type="component" value="Unassembled WGS sequence"/>
</dbReference>
<protein>
    <submittedName>
        <fullName evidence="2">Uncharacterized protein</fullName>
    </submittedName>
</protein>
<keyword evidence="1" id="KW-0175">Coiled coil</keyword>
<proteinExistence type="predicted"/>
<accession>A0A316AIY0</accession>
<comment type="caution">
    <text evidence="2">The sequence shown here is derived from an EMBL/GenBank/DDBJ whole genome shotgun (WGS) entry which is preliminary data.</text>
</comment>
<evidence type="ECO:0000313" key="3">
    <source>
        <dbReference type="Proteomes" id="UP000245880"/>
    </source>
</evidence>
<dbReference type="OrthoDB" id="828248at2"/>
<dbReference type="RefSeq" id="WP_109675759.1">
    <property type="nucleotide sequence ID" value="NZ_QGDT01000009.1"/>
</dbReference>